<proteinExistence type="predicted"/>
<name>A0A0G4GMB9_9ALVE</name>
<protein>
    <recommendedName>
        <fullName evidence="9">RNA helicase</fullName>
    </recommendedName>
</protein>
<evidence type="ECO:0000256" key="2">
    <source>
        <dbReference type="ARBA" id="ARBA00022801"/>
    </source>
</evidence>
<dbReference type="PANTHER" id="PTHR47959">
    <property type="entry name" value="ATP-DEPENDENT RNA HELICASE RHLE-RELATED"/>
    <property type="match status" value="1"/>
</dbReference>
<organism evidence="8">
    <name type="scientific">Chromera velia CCMP2878</name>
    <dbReference type="NCBI Taxonomy" id="1169474"/>
    <lineage>
        <taxon>Eukaryota</taxon>
        <taxon>Sar</taxon>
        <taxon>Alveolata</taxon>
        <taxon>Colpodellida</taxon>
        <taxon>Chromeraceae</taxon>
        <taxon>Chromera</taxon>
    </lineage>
</organism>
<dbReference type="SMART" id="SM00487">
    <property type="entry name" value="DEXDc"/>
    <property type="match status" value="1"/>
</dbReference>
<evidence type="ECO:0000256" key="5">
    <source>
        <dbReference type="SAM" id="MobiDB-lite"/>
    </source>
</evidence>
<feature type="domain" description="Helicase ATP-binding" evidence="6">
    <location>
        <begin position="105"/>
        <end position="342"/>
    </location>
</feature>
<keyword evidence="2" id="KW-0378">Hydrolase</keyword>
<dbReference type="InterPro" id="IPR011545">
    <property type="entry name" value="DEAD/DEAH_box_helicase_dom"/>
</dbReference>
<evidence type="ECO:0000313" key="8">
    <source>
        <dbReference type="EMBL" id="CEM31346.1"/>
    </source>
</evidence>
<sequence>MCTCCIRKAFSSSSRRSQSPPSLPSVKLTGDGPTAEISGRGERVGRRVLLPSTPSSSSAAPGSSSQASRLREATTFHKYGFCRELHLAISNLGLATPTQVQDLAIPKVLAGRNAVILGQTGTGKTLAYLLPIVEMLMRADTEQLYPLQGGRPRCLVLVPTRELANQIFAQLVSLPITSLLCAAGHSYVKEVRALRSGVDVLVATPARFLLHVIKGNVRTNRLRFLVLDEADMLCGDLFEEETLRIMGMVKGIGLSTAVGDPKVPEGEEEGEREAASSPLAGLRMRLEKDTRWGLGAESAVLRGDTREETATRRAAQLIMVSATRTGALKSFLHTRLTQDLSEVVSPDAHLTVPSLHQVFLPLQGKNRMHRLFEALEAKESTGGRTMIFCNAVDTVRAVDFALSDRGHKVSQLHAKMPFKTRSKKFWDFKNGKTDILVCTNVASRGLEIPRV</sequence>
<feature type="non-terminal residue" evidence="8">
    <location>
        <position position="451"/>
    </location>
</feature>
<dbReference type="InterPro" id="IPR014001">
    <property type="entry name" value="Helicase_ATP-bd"/>
</dbReference>
<dbReference type="InterPro" id="IPR044742">
    <property type="entry name" value="DEAD/DEAH_RhlB"/>
</dbReference>
<dbReference type="Gene3D" id="3.40.50.300">
    <property type="entry name" value="P-loop containing nucleotide triphosphate hydrolases"/>
    <property type="match status" value="2"/>
</dbReference>
<evidence type="ECO:0000259" key="6">
    <source>
        <dbReference type="PROSITE" id="PS51192"/>
    </source>
</evidence>
<evidence type="ECO:0000259" key="7">
    <source>
        <dbReference type="PROSITE" id="PS51194"/>
    </source>
</evidence>
<evidence type="ECO:0000256" key="1">
    <source>
        <dbReference type="ARBA" id="ARBA00022741"/>
    </source>
</evidence>
<dbReference type="InterPro" id="IPR027417">
    <property type="entry name" value="P-loop_NTPase"/>
</dbReference>
<dbReference type="InterPro" id="IPR001650">
    <property type="entry name" value="Helicase_C-like"/>
</dbReference>
<dbReference type="GO" id="GO:0005524">
    <property type="term" value="F:ATP binding"/>
    <property type="evidence" value="ECO:0007669"/>
    <property type="project" value="UniProtKB-KW"/>
</dbReference>
<dbReference type="GO" id="GO:0016787">
    <property type="term" value="F:hydrolase activity"/>
    <property type="evidence" value="ECO:0007669"/>
    <property type="project" value="UniProtKB-KW"/>
</dbReference>
<dbReference type="Pfam" id="PF00271">
    <property type="entry name" value="Helicase_C"/>
    <property type="match status" value="1"/>
</dbReference>
<dbReference type="InterPro" id="IPR050079">
    <property type="entry name" value="DEAD_box_RNA_helicase"/>
</dbReference>
<feature type="region of interest" description="Disordered" evidence="5">
    <location>
        <begin position="13"/>
        <end position="43"/>
    </location>
</feature>
<dbReference type="PANTHER" id="PTHR47959:SF1">
    <property type="entry name" value="ATP-DEPENDENT RNA HELICASE DBPA"/>
    <property type="match status" value="1"/>
</dbReference>
<evidence type="ECO:0000256" key="4">
    <source>
        <dbReference type="ARBA" id="ARBA00022840"/>
    </source>
</evidence>
<keyword evidence="3" id="KW-0347">Helicase</keyword>
<dbReference type="GO" id="GO:0003724">
    <property type="term" value="F:RNA helicase activity"/>
    <property type="evidence" value="ECO:0007669"/>
    <property type="project" value="TreeGrafter"/>
</dbReference>
<feature type="domain" description="Helicase C-terminal" evidence="7">
    <location>
        <begin position="367"/>
        <end position="451"/>
    </location>
</feature>
<dbReference type="Pfam" id="PF00270">
    <property type="entry name" value="DEAD"/>
    <property type="match status" value="1"/>
</dbReference>
<feature type="region of interest" description="Disordered" evidence="5">
    <location>
        <begin position="258"/>
        <end position="279"/>
    </location>
</feature>
<dbReference type="GO" id="GO:0003676">
    <property type="term" value="F:nucleic acid binding"/>
    <property type="evidence" value="ECO:0007669"/>
    <property type="project" value="InterPro"/>
</dbReference>
<dbReference type="PROSITE" id="PS51192">
    <property type="entry name" value="HELICASE_ATP_BIND_1"/>
    <property type="match status" value="1"/>
</dbReference>
<evidence type="ECO:0000256" key="3">
    <source>
        <dbReference type="ARBA" id="ARBA00022806"/>
    </source>
</evidence>
<dbReference type="AlphaFoldDB" id="A0A0G4GMB9"/>
<dbReference type="CDD" id="cd00268">
    <property type="entry name" value="DEADc"/>
    <property type="match status" value="1"/>
</dbReference>
<accession>A0A0G4GMB9</accession>
<dbReference type="GO" id="GO:0005829">
    <property type="term" value="C:cytosol"/>
    <property type="evidence" value="ECO:0007669"/>
    <property type="project" value="TreeGrafter"/>
</dbReference>
<gene>
    <name evidence="8" type="ORF">Cvel_22536</name>
</gene>
<dbReference type="PROSITE" id="PS51194">
    <property type="entry name" value="HELICASE_CTER"/>
    <property type="match status" value="1"/>
</dbReference>
<keyword evidence="1" id="KW-0547">Nucleotide-binding</keyword>
<keyword evidence="4" id="KW-0067">ATP-binding</keyword>
<evidence type="ECO:0008006" key="9">
    <source>
        <dbReference type="Google" id="ProtNLM"/>
    </source>
</evidence>
<dbReference type="SUPFAM" id="SSF52540">
    <property type="entry name" value="P-loop containing nucleoside triphosphate hydrolases"/>
    <property type="match status" value="2"/>
</dbReference>
<dbReference type="EMBL" id="CDMZ01001353">
    <property type="protein sequence ID" value="CEM31346.1"/>
    <property type="molecule type" value="Genomic_DNA"/>
</dbReference>
<reference evidence="8" key="1">
    <citation type="submission" date="2014-11" db="EMBL/GenBank/DDBJ databases">
        <authorList>
            <person name="Otto D Thomas"/>
            <person name="Naeem Raeece"/>
        </authorList>
    </citation>
    <scope>NUCLEOTIDE SEQUENCE</scope>
</reference>